<dbReference type="EnsemblPlants" id="evm.model.10.1327">
    <property type="protein sequence ID" value="cds.evm.model.10.1327"/>
    <property type="gene ID" value="evm.TU.10.1327"/>
</dbReference>
<dbReference type="CDD" id="cd06222">
    <property type="entry name" value="RNase_H_like"/>
    <property type="match status" value="1"/>
</dbReference>
<organism evidence="3 4">
    <name type="scientific">Cannabis sativa</name>
    <name type="common">Hemp</name>
    <name type="synonym">Marijuana</name>
    <dbReference type="NCBI Taxonomy" id="3483"/>
    <lineage>
        <taxon>Eukaryota</taxon>
        <taxon>Viridiplantae</taxon>
        <taxon>Streptophyta</taxon>
        <taxon>Embryophyta</taxon>
        <taxon>Tracheophyta</taxon>
        <taxon>Spermatophyta</taxon>
        <taxon>Magnoliopsida</taxon>
        <taxon>eudicotyledons</taxon>
        <taxon>Gunneridae</taxon>
        <taxon>Pentapetalae</taxon>
        <taxon>rosids</taxon>
        <taxon>fabids</taxon>
        <taxon>Rosales</taxon>
        <taxon>Cannabaceae</taxon>
        <taxon>Cannabis</taxon>
    </lineage>
</organism>
<dbReference type="Pfam" id="PF13456">
    <property type="entry name" value="RVT_3"/>
    <property type="match status" value="1"/>
</dbReference>
<dbReference type="GO" id="GO:0004523">
    <property type="term" value="F:RNA-DNA hybrid ribonuclease activity"/>
    <property type="evidence" value="ECO:0007669"/>
    <property type="project" value="InterPro"/>
</dbReference>
<dbReference type="AlphaFoldDB" id="A0A803QJC8"/>
<dbReference type="InterPro" id="IPR044730">
    <property type="entry name" value="RNase_H-like_dom_plant"/>
</dbReference>
<dbReference type="SUPFAM" id="SSF53098">
    <property type="entry name" value="Ribonuclease H-like"/>
    <property type="match status" value="1"/>
</dbReference>
<dbReference type="InterPro" id="IPR012337">
    <property type="entry name" value="RNaseH-like_sf"/>
</dbReference>
<keyword evidence="4" id="KW-1185">Reference proteome</keyword>
<proteinExistence type="predicted"/>
<dbReference type="GO" id="GO:0003676">
    <property type="term" value="F:nucleic acid binding"/>
    <property type="evidence" value="ECO:0007669"/>
    <property type="project" value="InterPro"/>
</dbReference>
<feature type="domain" description="RNase H type-1" evidence="2">
    <location>
        <begin position="277"/>
        <end position="378"/>
    </location>
</feature>
<reference evidence="3" key="1">
    <citation type="submission" date="2021-03" db="UniProtKB">
        <authorList>
            <consortium name="EnsemblPlants"/>
        </authorList>
    </citation>
    <scope>IDENTIFICATION</scope>
</reference>
<dbReference type="InterPro" id="IPR036397">
    <property type="entry name" value="RNaseH_sf"/>
</dbReference>
<dbReference type="InterPro" id="IPR052929">
    <property type="entry name" value="RNase_H-like_EbsB-rel"/>
</dbReference>
<sequence>MFLPPVTVTFSPDDLDFEIMAQKARKSKTPQDPTVTFKAELIESKIKSIGPYVGDGVRSCGIRNEQGCRIRSVAKKEFNCYPPKCLVRDKGCSTSEPSRLGTLSLEHIRAGAVLPLKDYFKEFCNYLVITKRPVPTLEIEKRHKILLGLPYGIASQYGTNFDRAGSSDWDLSPLNSFDLFMITGSRKFSNLYSSSSSSDDSAPPVPPSKPRSTQLQQRLSQGINADEIFLYASLTVDAIWRLRNDKTCLKIDELKAPNRIWIKLNCDVRVGLDCMCAAVVARDHLGRTIWVQTSFLEYVDALCGEAVACCVALDTARNRGDKFIIVESDSRVVINALNREIDNHVSFCLQSSSYFAGCIFSNISRNCNYAAHNVAKWAFNHKRSGFILISSIPEHLFCNDHEV</sequence>
<evidence type="ECO:0000313" key="4">
    <source>
        <dbReference type="Proteomes" id="UP000596661"/>
    </source>
</evidence>
<evidence type="ECO:0000256" key="1">
    <source>
        <dbReference type="SAM" id="MobiDB-lite"/>
    </source>
</evidence>
<feature type="region of interest" description="Disordered" evidence="1">
    <location>
        <begin position="194"/>
        <end position="216"/>
    </location>
</feature>
<dbReference type="PANTHER" id="PTHR47074:SF11">
    <property type="entry name" value="REVERSE TRANSCRIPTASE-LIKE PROTEIN"/>
    <property type="match status" value="1"/>
</dbReference>
<dbReference type="EMBL" id="UZAU01000821">
    <property type="status" value="NOT_ANNOTATED_CDS"/>
    <property type="molecule type" value="Genomic_DNA"/>
</dbReference>
<name>A0A803QJC8_CANSA</name>
<dbReference type="Gramene" id="evm.model.10.1327">
    <property type="protein sequence ID" value="cds.evm.model.10.1327"/>
    <property type="gene ID" value="evm.TU.10.1327"/>
</dbReference>
<accession>A0A803QJC8</accession>
<dbReference type="PANTHER" id="PTHR47074">
    <property type="entry name" value="BNAC02G40300D PROTEIN"/>
    <property type="match status" value="1"/>
</dbReference>
<dbReference type="Gene3D" id="3.30.420.10">
    <property type="entry name" value="Ribonuclease H-like superfamily/Ribonuclease H"/>
    <property type="match status" value="1"/>
</dbReference>
<evidence type="ECO:0000313" key="3">
    <source>
        <dbReference type="EnsemblPlants" id="cds.evm.model.10.1327"/>
    </source>
</evidence>
<dbReference type="Proteomes" id="UP000596661">
    <property type="component" value="Unassembled WGS sequence"/>
</dbReference>
<evidence type="ECO:0000259" key="2">
    <source>
        <dbReference type="Pfam" id="PF13456"/>
    </source>
</evidence>
<dbReference type="InterPro" id="IPR002156">
    <property type="entry name" value="RNaseH_domain"/>
</dbReference>
<protein>
    <recommendedName>
        <fullName evidence="2">RNase H type-1 domain-containing protein</fullName>
    </recommendedName>
</protein>